<dbReference type="Proteomes" id="UP000319468">
    <property type="component" value="Unassembled WGS sequence"/>
</dbReference>
<dbReference type="Proteomes" id="UP000319650">
    <property type="component" value="Unassembled WGS sequence"/>
</dbReference>
<name>A0A3N5CR00_HELPX</name>
<reference evidence="3 4" key="1">
    <citation type="journal article" date="2017" name="Front. Cell. Infect. Microbiol.">
        <title>Whole Genome Sequence and Phylogenetic Analysis Show Helicobacter pylori Strains from Latin America Have Followed a Unique Evolution Pathway.</title>
        <authorList>
            <person name="Munoz-Ramirez Z.Y."/>
            <person name="Mendez-Tenorio A."/>
            <person name="Kato I."/>
            <person name="Bravo M.M."/>
            <person name="Rizzato C."/>
            <person name="Thorell K."/>
            <person name="Torres R.C."/>
            <person name="Aviles-Jimenez F."/>
            <person name="Camorlinga M."/>
            <person name="Canzian F."/>
            <person name="Torres J."/>
        </authorList>
    </citation>
    <scope>NUCLEOTIDE SEQUENCE [LARGE SCALE GENOMIC DNA]</scope>
    <source>
        <strain evidence="1 3">CM22347</strain>
        <strain evidence="2 4">CM22351</strain>
    </source>
</reference>
<protein>
    <submittedName>
        <fullName evidence="1">Uncharacterized protein</fullName>
    </submittedName>
</protein>
<organism evidence="1 3">
    <name type="scientific">Helicobacter pylori</name>
    <name type="common">Campylobacter pylori</name>
    <dbReference type="NCBI Taxonomy" id="210"/>
    <lineage>
        <taxon>Bacteria</taxon>
        <taxon>Pseudomonadati</taxon>
        <taxon>Campylobacterota</taxon>
        <taxon>Epsilonproteobacteria</taxon>
        <taxon>Campylobacterales</taxon>
        <taxon>Helicobacteraceae</taxon>
        <taxon>Helicobacter</taxon>
    </lineage>
</organism>
<sequence length="92" mass="10877">MRHARYWLFLYVKLFWILADMSDGLICSLCSGFVKKIMNSYYCVRHTMHIKNTKPTTSTQSETESIFLYLLTQTLLNLTQYTDKNLPSKTRL</sequence>
<evidence type="ECO:0000313" key="4">
    <source>
        <dbReference type="Proteomes" id="UP000319650"/>
    </source>
</evidence>
<evidence type="ECO:0000313" key="3">
    <source>
        <dbReference type="Proteomes" id="UP000319468"/>
    </source>
</evidence>
<comment type="caution">
    <text evidence="1">The sequence shown here is derived from an EMBL/GenBank/DDBJ whole genome shotgun (WGS) entry which is preliminary data.</text>
</comment>
<dbReference type="AlphaFoldDB" id="A0A3N5CR00"/>
<dbReference type="EMBL" id="MUPM01000262">
    <property type="protein sequence ID" value="OOQ30160.1"/>
    <property type="molecule type" value="Genomic_DNA"/>
</dbReference>
<proteinExistence type="predicted"/>
<dbReference type="EMBL" id="MUPN01000366">
    <property type="protein sequence ID" value="OOQ40364.1"/>
    <property type="molecule type" value="Genomic_DNA"/>
</dbReference>
<accession>A0A3N5CR00</accession>
<gene>
    <name evidence="2" type="ORF">B0X64_03945</name>
    <name evidence="1" type="ORF">B0X69_08225</name>
</gene>
<evidence type="ECO:0000313" key="2">
    <source>
        <dbReference type="EMBL" id="OOQ40364.1"/>
    </source>
</evidence>
<evidence type="ECO:0000313" key="1">
    <source>
        <dbReference type="EMBL" id="OOQ30160.1"/>
    </source>
</evidence>